<dbReference type="InterPro" id="IPR039634">
    <property type="entry name" value="Bul1-like"/>
</dbReference>
<dbReference type="InterPro" id="IPR014752">
    <property type="entry name" value="Arrestin-like_C"/>
</dbReference>
<keyword evidence="4" id="KW-1185">Reference proteome</keyword>
<dbReference type="Pfam" id="PF04426">
    <property type="entry name" value="Bul1_C"/>
    <property type="match status" value="1"/>
</dbReference>
<sequence length="497" mass="54916">MMSVVVGVPLMASRPKTETPKATMHVAIDQHFKAKVYTSGSTISGHVTVRAVQDLALDNFEILFTGIAATRLEFLQQYPSFCFRPFMKLRMPIQTSDLPSDRIFRAGQDYRIPFHFVVPHQLTIGACNHCCTCHAVREQHLRLPPSMGAWDADDQAPDMTHIEYAIKARIIKNVPGGAGPVKLVEGHHTLKVLPALPEDAPLAVSSIDERYRLSRTRTIRKSLFSTKTGLVTATSSQPEAIMLSADGYKASTSSVNVHLEYVPSSMDTPPPKINSVTGKLISTTFFSAVPISHLPNLGSRTKHDSSPCLSYLTTSSIFSRSIDTAAWTQHDVPTLRRDSGYSSTMADEDLSETDASNGRSRRGSRAGNSKKSRWSPIKYTTDLEIPFTIPTLTKKFFIPSFHSCLISRTYTLQLSLSVGPTGTAVTLSIPFQVGVEMIHEPHGSELPSFESLMAQADEEETEAHLQPRFMHTPESNIRFNNLLPQYESSRQPILSIG</sequence>
<dbReference type="Gene3D" id="2.60.40.640">
    <property type="match status" value="1"/>
</dbReference>
<accession>A0ABR0T2P3</accession>
<dbReference type="Proteomes" id="UP001338125">
    <property type="component" value="Unassembled WGS sequence"/>
</dbReference>
<evidence type="ECO:0000259" key="2">
    <source>
        <dbReference type="Pfam" id="PF04426"/>
    </source>
</evidence>
<dbReference type="PANTHER" id="PTHR31904:SF1">
    <property type="entry name" value="BYPASS OF STOP CODON PROTEIN 5-RELATED"/>
    <property type="match status" value="1"/>
</dbReference>
<name>A0ABR0T2P3_9HYPO</name>
<evidence type="ECO:0000313" key="4">
    <source>
        <dbReference type="Proteomes" id="UP001338125"/>
    </source>
</evidence>
<protein>
    <recommendedName>
        <fullName evidence="2">Bul1 C-terminal domain-containing protein</fullName>
    </recommendedName>
</protein>
<organism evidence="3 4">
    <name type="scientific">Cladobotryum mycophilum</name>
    <dbReference type="NCBI Taxonomy" id="491253"/>
    <lineage>
        <taxon>Eukaryota</taxon>
        <taxon>Fungi</taxon>
        <taxon>Dikarya</taxon>
        <taxon>Ascomycota</taxon>
        <taxon>Pezizomycotina</taxon>
        <taxon>Sordariomycetes</taxon>
        <taxon>Hypocreomycetidae</taxon>
        <taxon>Hypocreales</taxon>
        <taxon>Hypocreaceae</taxon>
        <taxon>Cladobotryum</taxon>
    </lineage>
</organism>
<feature type="compositionally biased region" description="Basic residues" evidence="1">
    <location>
        <begin position="359"/>
        <end position="373"/>
    </location>
</feature>
<dbReference type="PANTHER" id="PTHR31904">
    <property type="entry name" value="BYPASS OF STOP CODON PROTEIN 5-RELATED"/>
    <property type="match status" value="1"/>
</dbReference>
<comment type="caution">
    <text evidence="3">The sequence shown here is derived from an EMBL/GenBank/DDBJ whole genome shotgun (WGS) entry which is preliminary data.</text>
</comment>
<evidence type="ECO:0000256" key="1">
    <source>
        <dbReference type="SAM" id="MobiDB-lite"/>
    </source>
</evidence>
<feature type="region of interest" description="Disordered" evidence="1">
    <location>
        <begin position="337"/>
        <end position="373"/>
    </location>
</feature>
<gene>
    <name evidence="3" type="ORF">PT974_00644</name>
</gene>
<reference evidence="3 4" key="1">
    <citation type="submission" date="2024-01" db="EMBL/GenBank/DDBJ databases">
        <title>Complete genome of Cladobotryum mycophilum ATHUM6906.</title>
        <authorList>
            <person name="Christinaki A.C."/>
            <person name="Myridakis A.I."/>
            <person name="Kouvelis V.N."/>
        </authorList>
    </citation>
    <scope>NUCLEOTIDE SEQUENCE [LARGE SCALE GENOMIC DNA]</scope>
    <source>
        <strain evidence="3 4">ATHUM6906</strain>
    </source>
</reference>
<proteinExistence type="predicted"/>
<feature type="domain" description="Bul1 C-terminal" evidence="2">
    <location>
        <begin position="317"/>
        <end position="433"/>
    </location>
</feature>
<dbReference type="InterPro" id="IPR022794">
    <property type="entry name" value="Bul1_C"/>
</dbReference>
<dbReference type="EMBL" id="JAVFKD010000001">
    <property type="protein sequence ID" value="KAK5998270.1"/>
    <property type="molecule type" value="Genomic_DNA"/>
</dbReference>
<evidence type="ECO:0000313" key="3">
    <source>
        <dbReference type="EMBL" id="KAK5998270.1"/>
    </source>
</evidence>